<dbReference type="RefSeq" id="WP_256132592.1">
    <property type="nucleotide sequence ID" value="NZ_JANFXK010000012.1"/>
</dbReference>
<feature type="transmembrane region" description="Helical" evidence="1">
    <location>
        <begin position="74"/>
        <end position="91"/>
    </location>
</feature>
<protein>
    <recommendedName>
        <fullName evidence="4">ECF transporter S component</fullName>
    </recommendedName>
</protein>
<keyword evidence="1" id="KW-1133">Transmembrane helix</keyword>
<keyword evidence="3" id="KW-1185">Reference proteome</keyword>
<name>A0ABT1RQG6_9FIRM</name>
<proteinExistence type="predicted"/>
<gene>
    <name evidence="2" type="ORF">NE619_11775</name>
</gene>
<keyword evidence="1" id="KW-0812">Transmembrane</keyword>
<evidence type="ECO:0000313" key="2">
    <source>
        <dbReference type="EMBL" id="MCQ4637404.1"/>
    </source>
</evidence>
<feature type="transmembrane region" description="Helical" evidence="1">
    <location>
        <begin position="9"/>
        <end position="27"/>
    </location>
</feature>
<dbReference type="EMBL" id="JANFXK010000012">
    <property type="protein sequence ID" value="MCQ4637404.1"/>
    <property type="molecule type" value="Genomic_DNA"/>
</dbReference>
<feature type="transmembrane region" description="Helical" evidence="1">
    <location>
        <begin position="145"/>
        <end position="176"/>
    </location>
</feature>
<accession>A0ABT1RQG6</accession>
<reference evidence="2 3" key="1">
    <citation type="submission" date="2022-06" db="EMBL/GenBank/DDBJ databases">
        <title>Isolation of gut microbiota from human fecal samples.</title>
        <authorList>
            <person name="Pamer E.G."/>
            <person name="Barat B."/>
            <person name="Waligurski E."/>
            <person name="Medina S."/>
            <person name="Paddock L."/>
            <person name="Mostad J."/>
        </authorList>
    </citation>
    <scope>NUCLEOTIDE SEQUENCE [LARGE SCALE GENOMIC DNA]</scope>
    <source>
        <strain evidence="2 3">SL.3.17</strain>
    </source>
</reference>
<evidence type="ECO:0000313" key="3">
    <source>
        <dbReference type="Proteomes" id="UP001524502"/>
    </source>
</evidence>
<evidence type="ECO:0008006" key="4">
    <source>
        <dbReference type="Google" id="ProtNLM"/>
    </source>
</evidence>
<keyword evidence="1" id="KW-0472">Membrane</keyword>
<organism evidence="2 3">
    <name type="scientific">Anaerovorax odorimutans</name>
    <dbReference type="NCBI Taxonomy" id="109327"/>
    <lineage>
        <taxon>Bacteria</taxon>
        <taxon>Bacillati</taxon>
        <taxon>Bacillota</taxon>
        <taxon>Clostridia</taxon>
        <taxon>Peptostreptococcales</taxon>
        <taxon>Anaerovoracaceae</taxon>
        <taxon>Anaerovorax</taxon>
    </lineage>
</organism>
<comment type="caution">
    <text evidence="2">The sequence shown here is derived from an EMBL/GenBank/DDBJ whole genome shotgun (WGS) entry which is preliminary data.</text>
</comment>
<dbReference type="Proteomes" id="UP001524502">
    <property type="component" value="Unassembled WGS sequence"/>
</dbReference>
<sequence length="185" mass="20255">MNRQKVKRYVILMIVSVALNLGLYAVAHYCHLPMWLDSVGTGYAAVVLEPAAGLIVALATNFYQATAFYGMDALFYYFTGALAAVCFGCILRKNGQLLWRRLPLAGGVYIVMGTLMSGGLSLWRAKGHLDSGWESYFMQWAMDNLGAGHAAGVLFGTLVLKVIDGVILACLLPILFKLTPKEKRK</sequence>
<feature type="transmembrane region" description="Helical" evidence="1">
    <location>
        <begin position="103"/>
        <end position="125"/>
    </location>
</feature>
<evidence type="ECO:0000256" key="1">
    <source>
        <dbReference type="SAM" id="Phobius"/>
    </source>
</evidence>